<gene>
    <name evidence="6" type="ORF">PoMZ_10643</name>
</gene>
<dbReference type="Gene3D" id="3.30.60.90">
    <property type="match status" value="1"/>
</dbReference>
<dbReference type="PROSITE" id="PS50135">
    <property type="entry name" value="ZF_ZZ_2"/>
    <property type="match status" value="2"/>
</dbReference>
<evidence type="ECO:0000256" key="1">
    <source>
        <dbReference type="ARBA" id="ARBA00022723"/>
    </source>
</evidence>
<reference evidence="6 7" key="1">
    <citation type="journal article" date="2019" name="Mol. Biol. Evol.">
        <title>Blast fungal genomes show frequent chromosomal changes, gene gains and losses, and effector gene turnover.</title>
        <authorList>
            <person name="Gomez Luciano L.B."/>
            <person name="Jason Tsai I."/>
            <person name="Chuma I."/>
            <person name="Tosa Y."/>
            <person name="Chen Y.H."/>
            <person name="Li J.Y."/>
            <person name="Li M.Y."/>
            <person name="Jade Lu M.Y."/>
            <person name="Nakayashiki H."/>
            <person name="Li W.H."/>
        </authorList>
    </citation>
    <scope>NUCLEOTIDE SEQUENCE [LARGE SCALE GENOMIC DNA]</scope>
    <source>
        <strain evidence="6">MZ5-1-6</strain>
    </source>
</reference>
<dbReference type="AlphaFoldDB" id="A0A4P7N0H4"/>
<keyword evidence="2 4" id="KW-0863">Zinc-finger</keyword>
<protein>
    <recommendedName>
        <fullName evidence="5">ZZ-type domain-containing protein</fullName>
    </recommendedName>
</protein>
<sequence>MGIEDLFEFSKREYAQHVALKTDAELKQHEIRKTQQLFSTTYTISAGIAATALTCGASLGAAALGGRKYYIAQAKLKMIEDELTKRNIKLHQLRKRDAIKPLIVHLVGAGVGFGVHDVLLSATTTLPLHGQLPQDAYEQLTQYATADPGHAVHATVDGALHGMREQLREVSLIGSAAAEGVVPGSEQGVAVLQQNVVWVGGHSLPETMGFYQGMALAASGEEALIKLASSQMAWMLVEGILASSKAVDRGQCLRALGSDVCCDACGSVIESGKYWHCCGCGDNYDTCIKCYDEGSRCGDPTHQMRKLQRTIPAEAGNLVYHQWAVTKSSSTMARRALRQRYPLFSCSRCETLIFQGLNYHCSLCVDFDLCQTCFYKGESCDGDHILVVTPSALDCSANFRIVKDCARSRAGAVRSVSCGDCGQAITQGYFYRKSAPPLCSHMPLRYFLQSHCCNCDQDNFDICHSCYASGSRCHKPKDHTLQLHLASFAYRAWQSSSWPTSCARLTRNVNTVACTRCRVDITNDAEFWHCCACDQDDFDLCLSCYRTGQGCNNRAHTLSSTLAGRRCLASSVPWDSFSRDQ</sequence>
<dbReference type="SUPFAM" id="SSF57850">
    <property type="entry name" value="RING/U-box"/>
    <property type="match status" value="2"/>
</dbReference>
<dbReference type="Proteomes" id="UP000294847">
    <property type="component" value="Chromosome 1"/>
</dbReference>
<dbReference type="SMART" id="SM00291">
    <property type="entry name" value="ZnF_ZZ"/>
    <property type="match status" value="2"/>
</dbReference>
<keyword evidence="3" id="KW-0862">Zinc</keyword>
<name>A0A4P7N0H4_PYROR</name>
<accession>A0A4P7N0H4</accession>
<feature type="domain" description="ZZ-type" evidence="5">
    <location>
        <begin position="341"/>
        <end position="394"/>
    </location>
</feature>
<dbReference type="EMBL" id="CP034204">
    <property type="protein sequence ID" value="QBZ54931.1"/>
    <property type="molecule type" value="Genomic_DNA"/>
</dbReference>
<evidence type="ECO:0000256" key="4">
    <source>
        <dbReference type="PROSITE-ProRule" id="PRU00228"/>
    </source>
</evidence>
<dbReference type="GO" id="GO:0008270">
    <property type="term" value="F:zinc ion binding"/>
    <property type="evidence" value="ECO:0007669"/>
    <property type="project" value="UniProtKB-KW"/>
</dbReference>
<evidence type="ECO:0000313" key="6">
    <source>
        <dbReference type="EMBL" id="QBZ54931.1"/>
    </source>
</evidence>
<dbReference type="Pfam" id="PF00569">
    <property type="entry name" value="ZZ"/>
    <property type="match status" value="1"/>
</dbReference>
<proteinExistence type="predicted"/>
<feature type="domain" description="ZZ-type" evidence="5">
    <location>
        <begin position="257"/>
        <end position="312"/>
    </location>
</feature>
<keyword evidence="1" id="KW-0479">Metal-binding</keyword>
<evidence type="ECO:0000313" key="7">
    <source>
        <dbReference type="Proteomes" id="UP000294847"/>
    </source>
</evidence>
<organism evidence="6 7">
    <name type="scientific">Pyricularia oryzae</name>
    <name type="common">Rice blast fungus</name>
    <name type="synonym">Magnaporthe oryzae</name>
    <dbReference type="NCBI Taxonomy" id="318829"/>
    <lineage>
        <taxon>Eukaryota</taxon>
        <taxon>Fungi</taxon>
        <taxon>Dikarya</taxon>
        <taxon>Ascomycota</taxon>
        <taxon>Pezizomycotina</taxon>
        <taxon>Sordariomycetes</taxon>
        <taxon>Sordariomycetidae</taxon>
        <taxon>Magnaporthales</taxon>
        <taxon>Pyriculariaceae</taxon>
        <taxon>Pyricularia</taxon>
    </lineage>
</organism>
<evidence type="ECO:0000256" key="3">
    <source>
        <dbReference type="ARBA" id="ARBA00022833"/>
    </source>
</evidence>
<dbReference type="InterPro" id="IPR000433">
    <property type="entry name" value="Znf_ZZ"/>
</dbReference>
<dbReference type="InterPro" id="IPR043145">
    <property type="entry name" value="Znf_ZZ_sf"/>
</dbReference>
<evidence type="ECO:0000256" key="2">
    <source>
        <dbReference type="ARBA" id="ARBA00022771"/>
    </source>
</evidence>
<evidence type="ECO:0000259" key="5">
    <source>
        <dbReference type="PROSITE" id="PS50135"/>
    </source>
</evidence>